<comment type="caution">
    <text evidence="4">The sequence shown here is derived from an EMBL/GenBank/DDBJ whole genome shotgun (WGS) entry which is preliminary data.</text>
</comment>
<accession>A0A9D7S746</accession>
<dbReference type="PANTHER" id="PTHR43156:SF2">
    <property type="entry name" value="STAGE II SPORULATION PROTEIN E"/>
    <property type="match status" value="1"/>
</dbReference>
<gene>
    <name evidence="4" type="ORF">IPO85_02720</name>
</gene>
<evidence type="ECO:0000256" key="1">
    <source>
        <dbReference type="ARBA" id="ARBA00022801"/>
    </source>
</evidence>
<dbReference type="InterPro" id="IPR001932">
    <property type="entry name" value="PPM-type_phosphatase-like_dom"/>
</dbReference>
<evidence type="ECO:0000259" key="3">
    <source>
        <dbReference type="SMART" id="SM00331"/>
    </source>
</evidence>
<feature type="domain" description="PPM-type phosphatase" evidence="3">
    <location>
        <begin position="175"/>
        <end position="394"/>
    </location>
</feature>
<evidence type="ECO:0000313" key="4">
    <source>
        <dbReference type="EMBL" id="MBK9716435.1"/>
    </source>
</evidence>
<dbReference type="EMBL" id="JADKFW010000004">
    <property type="protein sequence ID" value="MBK9716435.1"/>
    <property type="molecule type" value="Genomic_DNA"/>
</dbReference>
<dbReference type="SUPFAM" id="SSF55781">
    <property type="entry name" value="GAF domain-like"/>
    <property type="match status" value="1"/>
</dbReference>
<feature type="coiled-coil region" evidence="2">
    <location>
        <begin position="226"/>
        <end position="253"/>
    </location>
</feature>
<keyword evidence="2" id="KW-0175">Coiled coil</keyword>
<dbReference type="InterPro" id="IPR036457">
    <property type="entry name" value="PPM-type-like_dom_sf"/>
</dbReference>
<evidence type="ECO:0000256" key="2">
    <source>
        <dbReference type="SAM" id="Coils"/>
    </source>
</evidence>
<dbReference type="Proteomes" id="UP000808349">
    <property type="component" value="Unassembled WGS sequence"/>
</dbReference>
<evidence type="ECO:0000313" key="5">
    <source>
        <dbReference type="Proteomes" id="UP000808349"/>
    </source>
</evidence>
<keyword evidence="1" id="KW-0378">Hydrolase</keyword>
<dbReference type="Pfam" id="PF07228">
    <property type="entry name" value="SpoIIE"/>
    <property type="match status" value="1"/>
</dbReference>
<sequence length="399" mass="45654">MENELSLKQLQITSLLNITQAINENLPQEDLLSMYKNFLTWELSIEKIALFIREDNGWSLVVSSNLNATKNLLELPKEFIKFSRLHTVKNEDHPILQDFEFIIPVYHKKDPIAYSLINGVKRGDDIFNNIQFITSITNIIAVALENKRLVRKQITQEKELEFATEVTKMLIPEEMPSGKQYQLANVYRPHFKVGGDYIDFIKFSEEKICFCIADVSGKGIGAAMIMANFQALLQNLGQQYRDLETLVIALNETVLRITKGEKYLTFFIAVADIKQKKLYYVNAGHIPPILIKNNQCYELKATCTIIGHFENLPEINEGVVDLDSDTILVAFTDGLVDIKNHLAENYTTEMLQELILQNKKKSVQELSSLVMETLMDYKGNEEVPDDIAILSFKFISDEK</sequence>
<dbReference type="SMART" id="SM00331">
    <property type="entry name" value="PP2C_SIG"/>
    <property type="match status" value="1"/>
</dbReference>
<dbReference type="Gene3D" id="3.60.40.10">
    <property type="entry name" value="PPM-type phosphatase domain"/>
    <property type="match status" value="1"/>
</dbReference>
<dbReference type="GO" id="GO:0016791">
    <property type="term" value="F:phosphatase activity"/>
    <property type="evidence" value="ECO:0007669"/>
    <property type="project" value="TreeGrafter"/>
</dbReference>
<name>A0A9D7S746_9BACT</name>
<dbReference type="SUPFAM" id="SSF81606">
    <property type="entry name" value="PP2C-like"/>
    <property type="match status" value="1"/>
</dbReference>
<reference evidence="4 5" key="1">
    <citation type="submission" date="2020-10" db="EMBL/GenBank/DDBJ databases">
        <title>Connecting structure to function with the recovery of over 1000 high-quality activated sludge metagenome-assembled genomes encoding full-length rRNA genes using long-read sequencing.</title>
        <authorList>
            <person name="Singleton C.M."/>
            <person name="Petriglieri F."/>
            <person name="Kristensen J.M."/>
            <person name="Kirkegaard R.H."/>
            <person name="Michaelsen T.Y."/>
            <person name="Andersen M.H."/>
            <person name="Karst S.M."/>
            <person name="Dueholm M.S."/>
            <person name="Nielsen P.H."/>
            <person name="Albertsen M."/>
        </authorList>
    </citation>
    <scope>NUCLEOTIDE SEQUENCE [LARGE SCALE GENOMIC DNA]</scope>
    <source>
        <strain evidence="4">Ribe_18-Q3-R11-54_BAT3C.373</strain>
    </source>
</reference>
<dbReference type="AlphaFoldDB" id="A0A9D7S746"/>
<dbReference type="PANTHER" id="PTHR43156">
    <property type="entry name" value="STAGE II SPORULATION PROTEIN E-RELATED"/>
    <property type="match status" value="1"/>
</dbReference>
<protein>
    <submittedName>
        <fullName evidence="4">SpoIIE family protein phosphatase</fullName>
    </submittedName>
</protein>
<organism evidence="4 5">
    <name type="scientific">Candidatus Defluviibacterium haderslevense</name>
    <dbReference type="NCBI Taxonomy" id="2981993"/>
    <lineage>
        <taxon>Bacteria</taxon>
        <taxon>Pseudomonadati</taxon>
        <taxon>Bacteroidota</taxon>
        <taxon>Saprospiria</taxon>
        <taxon>Saprospirales</taxon>
        <taxon>Saprospiraceae</taxon>
        <taxon>Candidatus Defluviibacterium</taxon>
    </lineage>
</organism>
<dbReference type="InterPro" id="IPR052016">
    <property type="entry name" value="Bact_Sigma-Reg"/>
</dbReference>
<proteinExistence type="predicted"/>